<evidence type="ECO:0000256" key="4">
    <source>
        <dbReference type="ARBA" id="ARBA00022960"/>
    </source>
</evidence>
<dbReference type="Gene3D" id="2.40.440.10">
    <property type="entry name" value="L,D-transpeptidase catalytic domain-like"/>
    <property type="match status" value="1"/>
</dbReference>
<evidence type="ECO:0000256" key="2">
    <source>
        <dbReference type="ARBA" id="ARBA00005992"/>
    </source>
</evidence>
<dbReference type="EMBL" id="FWDM01000028">
    <property type="protein sequence ID" value="SLM14544.1"/>
    <property type="molecule type" value="Genomic_DNA"/>
</dbReference>
<dbReference type="InterPro" id="IPR038063">
    <property type="entry name" value="Transpep_catalytic_dom"/>
</dbReference>
<dbReference type="GO" id="GO:0004180">
    <property type="term" value="F:carboxypeptidase activity"/>
    <property type="evidence" value="ECO:0007669"/>
    <property type="project" value="UniProtKB-ARBA"/>
</dbReference>
<evidence type="ECO:0000256" key="5">
    <source>
        <dbReference type="ARBA" id="ARBA00022984"/>
    </source>
</evidence>
<comment type="similarity">
    <text evidence="2">Belongs to the YkuD family.</text>
</comment>
<reference evidence="9" key="1">
    <citation type="submission" date="2017-02" db="EMBL/GenBank/DDBJ databases">
        <authorList>
            <person name="Regsiter A."/>
            <person name="William W."/>
        </authorList>
    </citation>
    <scope>NUCLEOTIDE SEQUENCE</scope>
    <source>
        <strain evidence="9">Bib</strain>
    </source>
</reference>
<feature type="chain" id="PRO_5018285861" description="L,D-TPase catalytic domain-containing protein" evidence="7">
    <location>
        <begin position="24"/>
        <end position="239"/>
    </location>
</feature>
<dbReference type="UniPathway" id="UPA00219"/>
<dbReference type="CDD" id="cd16913">
    <property type="entry name" value="YkuD_like"/>
    <property type="match status" value="1"/>
</dbReference>
<sequence length="239" mass="26221">MRIRTAIAVAVCLLLGAAMQPFAFESGCEPSDPAFWAGIHGIPLDQDECAAIVGGDVRMSLNPDRTKLIVNVIDNEYEARLGRIPPKQVLELDVHNRIVNTTNAPFMPATRDGRELAAAVSTTTKPSPFPEGYWTITAIKPRDDKYGPYFISTNAIGRVEVYENDGAGGQIPIGIFKDLGYALHANTNPFNVSKSYGCLVLRQDDVATLARILEADKQENPKAVQKILVPPSRARMRDW</sequence>
<dbReference type="Pfam" id="PF03734">
    <property type="entry name" value="YkuD"/>
    <property type="match status" value="1"/>
</dbReference>
<feature type="domain" description="L,D-TPase catalytic" evidence="8">
    <location>
        <begin position="109"/>
        <end position="214"/>
    </location>
</feature>
<proteinExistence type="inferred from homology"/>
<feature type="signal peptide" evidence="7">
    <location>
        <begin position="1"/>
        <end position="23"/>
    </location>
</feature>
<keyword evidence="3" id="KW-0808">Transferase</keyword>
<keyword evidence="6" id="KW-0961">Cell wall biogenesis/degradation</keyword>
<dbReference type="GO" id="GO:0071555">
    <property type="term" value="P:cell wall organization"/>
    <property type="evidence" value="ECO:0007669"/>
    <property type="project" value="UniProtKB-KW"/>
</dbReference>
<accession>A0A3P3XK98</accession>
<name>A0A3P3XK98_9SPIR</name>
<comment type="pathway">
    <text evidence="1">Cell wall biogenesis; peptidoglycan biosynthesis.</text>
</comment>
<organism evidence="9">
    <name type="scientific">uncultured spirochete</name>
    <dbReference type="NCBI Taxonomy" id="156406"/>
    <lineage>
        <taxon>Bacteria</taxon>
        <taxon>Pseudomonadati</taxon>
        <taxon>Spirochaetota</taxon>
        <taxon>Spirochaetia</taxon>
        <taxon>Spirochaetales</taxon>
        <taxon>environmental samples</taxon>
    </lineage>
</organism>
<gene>
    <name evidence="9" type="ORF">SPIROBIBN47_340040</name>
</gene>
<evidence type="ECO:0000256" key="3">
    <source>
        <dbReference type="ARBA" id="ARBA00022679"/>
    </source>
</evidence>
<evidence type="ECO:0000313" key="9">
    <source>
        <dbReference type="EMBL" id="SLM14544.1"/>
    </source>
</evidence>
<evidence type="ECO:0000256" key="6">
    <source>
        <dbReference type="ARBA" id="ARBA00023316"/>
    </source>
</evidence>
<evidence type="ECO:0000256" key="7">
    <source>
        <dbReference type="SAM" id="SignalP"/>
    </source>
</evidence>
<keyword evidence="4" id="KW-0133">Cell shape</keyword>
<dbReference type="InterPro" id="IPR005490">
    <property type="entry name" value="LD_TPept_cat_dom"/>
</dbReference>
<dbReference type="GO" id="GO:0008360">
    <property type="term" value="P:regulation of cell shape"/>
    <property type="evidence" value="ECO:0007669"/>
    <property type="project" value="UniProtKB-KW"/>
</dbReference>
<dbReference type="GO" id="GO:0016740">
    <property type="term" value="F:transferase activity"/>
    <property type="evidence" value="ECO:0007669"/>
    <property type="project" value="UniProtKB-KW"/>
</dbReference>
<evidence type="ECO:0000256" key="1">
    <source>
        <dbReference type="ARBA" id="ARBA00004752"/>
    </source>
</evidence>
<protein>
    <recommendedName>
        <fullName evidence="8">L,D-TPase catalytic domain-containing protein</fullName>
    </recommendedName>
</protein>
<keyword evidence="5" id="KW-0573">Peptidoglycan synthesis</keyword>
<keyword evidence="7" id="KW-0732">Signal</keyword>
<evidence type="ECO:0000259" key="8">
    <source>
        <dbReference type="Pfam" id="PF03734"/>
    </source>
</evidence>
<dbReference type="AlphaFoldDB" id="A0A3P3XK98"/>
<dbReference type="GO" id="GO:0009252">
    <property type="term" value="P:peptidoglycan biosynthetic process"/>
    <property type="evidence" value="ECO:0007669"/>
    <property type="project" value="UniProtKB-UniPathway"/>
</dbReference>